<dbReference type="EMBL" id="JBHLZU010000026">
    <property type="protein sequence ID" value="MFB9908283.1"/>
    <property type="molecule type" value="Genomic_DNA"/>
</dbReference>
<feature type="region of interest" description="Disordered" evidence="1">
    <location>
        <begin position="55"/>
        <end position="111"/>
    </location>
</feature>
<name>A0ABV6A5C2_9PSEU</name>
<evidence type="ECO:0000313" key="3">
    <source>
        <dbReference type="EMBL" id="MFB9908283.1"/>
    </source>
</evidence>
<keyword evidence="4" id="KW-1185">Reference proteome</keyword>
<dbReference type="SUPFAM" id="SSF57884">
    <property type="entry name" value="Ada DNA repair protein, N-terminal domain (N-Ada 10)"/>
    <property type="match status" value="1"/>
</dbReference>
<accession>A0ABV6A5C2</accession>
<dbReference type="InterPro" id="IPR035451">
    <property type="entry name" value="Ada-like_dom_sf"/>
</dbReference>
<feature type="transmembrane region" description="Helical" evidence="2">
    <location>
        <begin position="31"/>
        <end position="48"/>
    </location>
</feature>
<keyword evidence="2" id="KW-0472">Membrane</keyword>
<gene>
    <name evidence="3" type="ORF">ACFFQA_30485</name>
</gene>
<keyword evidence="2" id="KW-0812">Transmembrane</keyword>
<proteinExistence type="predicted"/>
<evidence type="ECO:0000313" key="4">
    <source>
        <dbReference type="Proteomes" id="UP001589693"/>
    </source>
</evidence>
<feature type="compositionally biased region" description="Basic and acidic residues" evidence="1">
    <location>
        <begin position="55"/>
        <end position="68"/>
    </location>
</feature>
<keyword evidence="2" id="KW-1133">Transmembrane helix</keyword>
<sequence>MLYVVLLLVLAAFGLLVLALASGAIGWAWGSVALSVAAAVVLVLDWAARRRRRDVPAEADERAREAKAVDTTAASAGANSGPDDAVAEAAPESDSGRPRLASDDPEPAEEDTDAADLLVVAGLTDEVVVVDERPRYHLPSCEWARGHATMPLPVREARELGFTPCALCTPDAVLATVHRTSRAR</sequence>
<evidence type="ECO:0000256" key="1">
    <source>
        <dbReference type="SAM" id="MobiDB-lite"/>
    </source>
</evidence>
<dbReference type="RefSeq" id="WP_377859821.1">
    <property type="nucleotide sequence ID" value="NZ_JBHLZU010000026.1"/>
</dbReference>
<dbReference type="Proteomes" id="UP001589693">
    <property type="component" value="Unassembled WGS sequence"/>
</dbReference>
<organism evidence="3 4">
    <name type="scientific">Allokutzneria oryzae</name>
    <dbReference type="NCBI Taxonomy" id="1378989"/>
    <lineage>
        <taxon>Bacteria</taxon>
        <taxon>Bacillati</taxon>
        <taxon>Actinomycetota</taxon>
        <taxon>Actinomycetes</taxon>
        <taxon>Pseudonocardiales</taxon>
        <taxon>Pseudonocardiaceae</taxon>
        <taxon>Allokutzneria</taxon>
    </lineage>
</organism>
<protein>
    <submittedName>
        <fullName evidence="3">Uncharacterized protein</fullName>
    </submittedName>
</protein>
<evidence type="ECO:0000256" key="2">
    <source>
        <dbReference type="SAM" id="Phobius"/>
    </source>
</evidence>
<reference evidence="3 4" key="1">
    <citation type="submission" date="2024-09" db="EMBL/GenBank/DDBJ databases">
        <authorList>
            <person name="Sun Q."/>
            <person name="Mori K."/>
        </authorList>
    </citation>
    <scope>NUCLEOTIDE SEQUENCE [LARGE SCALE GENOMIC DNA]</scope>
    <source>
        <strain evidence="3 4">TBRC 7907</strain>
    </source>
</reference>
<comment type="caution">
    <text evidence="3">The sequence shown here is derived from an EMBL/GenBank/DDBJ whole genome shotgun (WGS) entry which is preliminary data.</text>
</comment>